<dbReference type="InterPro" id="IPR015500">
    <property type="entry name" value="Peptidase_S8_subtilisin-rel"/>
</dbReference>
<dbReference type="PROSITE" id="PS51892">
    <property type="entry name" value="SUBTILASE"/>
    <property type="match status" value="1"/>
</dbReference>
<feature type="coiled-coil region" evidence="7">
    <location>
        <begin position="197"/>
        <end position="224"/>
    </location>
</feature>
<keyword evidence="12" id="KW-1185">Reference proteome</keyword>
<comment type="caution">
    <text evidence="11">The sequence shown here is derived from an EMBL/GenBank/DDBJ whole genome shotgun (WGS) entry which is preliminary data.</text>
</comment>
<sequence length="575" mass="63419">MLTRFWRAAAVLLLVVVLGGCASTAPSEPDAATSEPAADIAPPPRLAVPVPTPDTFAVTPERPPYAWFHMDAEANGHPGLSTHRVHTTLLANRAPQQTVTVAIIDSGVDMEHDELAPQRWENEDETPENDVDDDANKYVDDAYGWSFLGNPSGENVNHDTYEVTRLYRTYRTWVASTDTTRLSPAGRDSLDYFYTLRNDFEEERDEAKQQLSNVRNAHNTVQNVLRFLRNELNVDEVTPADVARLEKREDPRLQQAYDILTFFYDQDLTPSDIEQFYDQVSAQVEYGYNPDFEPRSVVGDTYSDFTEQGYGNSDVHGPDPGHGTHVAGIIGAARDTTLRIDGVAPAVRLMPVRAVPDGDERDKDVANAIRYAANNGADIINMSFGKGYSPQKEIVDDAVRYADSLGVLMVHAAGNSAQDIDTEDNFPTAHYNDGGRATHWIEVGASGWDVENELVASFSNYGAERVDVFAPGVDIYSSTTGNEYRFNSGTSMAAPMVSGVAALLMAYYPELSAQEVREIILESAVSYADEQVTRPMTDQEAEATQVRFGTLSSTGSIVNAYEAVRMAEERLQARE</sequence>
<dbReference type="GO" id="GO:0004252">
    <property type="term" value="F:serine-type endopeptidase activity"/>
    <property type="evidence" value="ECO:0007669"/>
    <property type="project" value="UniProtKB-UniRule"/>
</dbReference>
<protein>
    <submittedName>
        <fullName evidence="11">Peptidase S8</fullName>
    </submittedName>
</protein>
<comment type="similarity">
    <text evidence="1 5 6">Belongs to the peptidase S8 family.</text>
</comment>
<keyword evidence="9" id="KW-0732">Signal</keyword>
<gene>
    <name evidence="11" type="ORF">CRI93_06025</name>
</gene>
<name>A0A2H3NYV7_9BACT</name>
<dbReference type="InterPro" id="IPR000209">
    <property type="entry name" value="Peptidase_S8/S53_dom"/>
</dbReference>
<dbReference type="RefSeq" id="WP_098061722.1">
    <property type="nucleotide sequence ID" value="NZ_PDEP01000004.1"/>
</dbReference>
<dbReference type="OrthoDB" id="9798386at2"/>
<dbReference type="SUPFAM" id="SSF52743">
    <property type="entry name" value="Subtilisin-like"/>
    <property type="match status" value="1"/>
</dbReference>
<dbReference type="GO" id="GO:0006508">
    <property type="term" value="P:proteolysis"/>
    <property type="evidence" value="ECO:0007669"/>
    <property type="project" value="UniProtKB-KW"/>
</dbReference>
<dbReference type="Proteomes" id="UP000221024">
    <property type="component" value="Unassembled WGS sequence"/>
</dbReference>
<dbReference type="InterPro" id="IPR036852">
    <property type="entry name" value="Peptidase_S8/S53_dom_sf"/>
</dbReference>
<keyword evidence="2 5" id="KW-0645">Protease</keyword>
<keyword evidence="4 5" id="KW-0720">Serine protease</keyword>
<keyword evidence="3 5" id="KW-0378">Hydrolase</keyword>
<dbReference type="CDD" id="cd07483">
    <property type="entry name" value="Peptidases_S8_Subtilisin_Novo-like"/>
    <property type="match status" value="1"/>
</dbReference>
<evidence type="ECO:0000256" key="6">
    <source>
        <dbReference type="RuleBase" id="RU003355"/>
    </source>
</evidence>
<dbReference type="Gene3D" id="3.40.50.200">
    <property type="entry name" value="Peptidase S8/S53 domain"/>
    <property type="match status" value="2"/>
</dbReference>
<dbReference type="InterPro" id="IPR022398">
    <property type="entry name" value="Peptidase_S8_His-AS"/>
</dbReference>
<dbReference type="InterPro" id="IPR050131">
    <property type="entry name" value="Peptidase_S8_subtilisin-like"/>
</dbReference>
<dbReference type="AlphaFoldDB" id="A0A2H3NYV7"/>
<evidence type="ECO:0000256" key="9">
    <source>
        <dbReference type="SAM" id="SignalP"/>
    </source>
</evidence>
<feature type="signal peptide" evidence="9">
    <location>
        <begin position="1"/>
        <end position="27"/>
    </location>
</feature>
<keyword evidence="7" id="KW-0175">Coiled coil</keyword>
<evidence type="ECO:0000256" key="4">
    <source>
        <dbReference type="ARBA" id="ARBA00022825"/>
    </source>
</evidence>
<feature type="active site" description="Charge relay system" evidence="5">
    <location>
        <position position="322"/>
    </location>
</feature>
<dbReference type="Pfam" id="PF00082">
    <property type="entry name" value="Peptidase_S8"/>
    <property type="match status" value="1"/>
</dbReference>
<feature type="region of interest" description="Disordered" evidence="8">
    <location>
        <begin position="24"/>
        <end position="55"/>
    </location>
</feature>
<accession>A0A2H3NYV7</accession>
<dbReference type="PRINTS" id="PR00723">
    <property type="entry name" value="SUBTILISIN"/>
</dbReference>
<feature type="active site" description="Charge relay system" evidence="5">
    <location>
        <position position="491"/>
    </location>
</feature>
<proteinExistence type="inferred from homology"/>
<evidence type="ECO:0000256" key="1">
    <source>
        <dbReference type="ARBA" id="ARBA00011073"/>
    </source>
</evidence>
<dbReference type="EMBL" id="PDEP01000004">
    <property type="protein sequence ID" value="PEN07997.1"/>
    <property type="molecule type" value="Genomic_DNA"/>
</dbReference>
<feature type="compositionally biased region" description="Pro residues" evidence="8">
    <location>
        <begin position="41"/>
        <end position="52"/>
    </location>
</feature>
<evidence type="ECO:0000256" key="3">
    <source>
        <dbReference type="ARBA" id="ARBA00022801"/>
    </source>
</evidence>
<evidence type="ECO:0000256" key="7">
    <source>
        <dbReference type="SAM" id="Coils"/>
    </source>
</evidence>
<evidence type="ECO:0000256" key="8">
    <source>
        <dbReference type="SAM" id="MobiDB-lite"/>
    </source>
</evidence>
<organism evidence="11 12">
    <name type="scientific">Longimonas halophila</name>
    <dbReference type="NCBI Taxonomy" id="1469170"/>
    <lineage>
        <taxon>Bacteria</taxon>
        <taxon>Pseudomonadati</taxon>
        <taxon>Rhodothermota</taxon>
        <taxon>Rhodothermia</taxon>
        <taxon>Rhodothermales</taxon>
        <taxon>Salisaetaceae</taxon>
        <taxon>Longimonas</taxon>
    </lineage>
</organism>
<evidence type="ECO:0000256" key="2">
    <source>
        <dbReference type="ARBA" id="ARBA00022670"/>
    </source>
</evidence>
<feature type="chain" id="PRO_5013803373" evidence="9">
    <location>
        <begin position="28"/>
        <end position="575"/>
    </location>
</feature>
<evidence type="ECO:0000313" key="11">
    <source>
        <dbReference type="EMBL" id="PEN07997.1"/>
    </source>
</evidence>
<feature type="domain" description="Peptidase S8/S53" evidence="10">
    <location>
        <begin position="97"/>
        <end position="532"/>
    </location>
</feature>
<dbReference type="InterPro" id="IPR023828">
    <property type="entry name" value="Peptidase_S8_Ser-AS"/>
</dbReference>
<dbReference type="PROSITE" id="PS00137">
    <property type="entry name" value="SUBTILASE_HIS"/>
    <property type="match status" value="1"/>
</dbReference>
<dbReference type="PROSITE" id="PS51257">
    <property type="entry name" value="PROKAR_LIPOPROTEIN"/>
    <property type="match status" value="1"/>
</dbReference>
<evidence type="ECO:0000256" key="5">
    <source>
        <dbReference type="PROSITE-ProRule" id="PRU01240"/>
    </source>
</evidence>
<feature type="active site" description="Charge relay system" evidence="5">
    <location>
        <position position="105"/>
    </location>
</feature>
<dbReference type="PROSITE" id="PS00138">
    <property type="entry name" value="SUBTILASE_SER"/>
    <property type="match status" value="1"/>
</dbReference>
<dbReference type="PROSITE" id="PS00136">
    <property type="entry name" value="SUBTILASE_ASP"/>
    <property type="match status" value="1"/>
</dbReference>
<dbReference type="InterPro" id="IPR034080">
    <property type="entry name" value="Protease_P7-like_dom"/>
</dbReference>
<dbReference type="InterPro" id="IPR023827">
    <property type="entry name" value="Peptidase_S8_Asp-AS"/>
</dbReference>
<reference evidence="11 12" key="1">
    <citation type="submission" date="2017-10" db="EMBL/GenBank/DDBJ databases">
        <title>Draft genome of Longimonas halophila.</title>
        <authorList>
            <person name="Goh K.M."/>
            <person name="Shamsir M.S."/>
            <person name="Lim S.W."/>
        </authorList>
    </citation>
    <scope>NUCLEOTIDE SEQUENCE [LARGE SCALE GENOMIC DNA]</scope>
    <source>
        <strain evidence="11 12">KCTC 42399</strain>
    </source>
</reference>
<evidence type="ECO:0000313" key="12">
    <source>
        <dbReference type="Proteomes" id="UP000221024"/>
    </source>
</evidence>
<evidence type="ECO:0000259" key="10">
    <source>
        <dbReference type="Pfam" id="PF00082"/>
    </source>
</evidence>
<dbReference type="PANTHER" id="PTHR43806">
    <property type="entry name" value="PEPTIDASE S8"/>
    <property type="match status" value="1"/>
</dbReference>
<dbReference type="PANTHER" id="PTHR43806:SF11">
    <property type="entry name" value="CEREVISIN-RELATED"/>
    <property type="match status" value="1"/>
</dbReference>